<dbReference type="PANTHER" id="PTHR37810">
    <property type="entry name" value="IMMUNITY PROTEIN SDPI"/>
    <property type="match status" value="1"/>
</dbReference>
<keyword evidence="1" id="KW-0812">Transmembrane</keyword>
<dbReference type="Proteomes" id="UP000061546">
    <property type="component" value="Chromosome"/>
</dbReference>
<dbReference type="RefSeq" id="WP_041501401.1">
    <property type="nucleotide sequence ID" value="NZ_BJDV01000006.1"/>
</dbReference>
<evidence type="ECO:0000313" key="4">
    <source>
        <dbReference type="Proteomes" id="UP000061546"/>
    </source>
</evidence>
<feature type="transmembrane region" description="Helical" evidence="1">
    <location>
        <begin position="50"/>
        <end position="71"/>
    </location>
</feature>
<feature type="domain" description="DUF1648" evidence="2">
    <location>
        <begin position="15"/>
        <end position="60"/>
    </location>
</feature>
<feature type="transmembrane region" description="Helical" evidence="1">
    <location>
        <begin position="188"/>
        <end position="207"/>
    </location>
</feature>
<dbReference type="AlphaFoldDB" id="A0A0K2LE66"/>
<evidence type="ECO:0000259" key="2">
    <source>
        <dbReference type="Pfam" id="PF07853"/>
    </source>
</evidence>
<feature type="transmembrane region" description="Helical" evidence="1">
    <location>
        <begin position="120"/>
        <end position="138"/>
    </location>
</feature>
<proteinExistence type="predicted"/>
<dbReference type="STRING" id="1074467.JP39_09650"/>
<dbReference type="Pfam" id="PF07853">
    <property type="entry name" value="DUF1648"/>
    <property type="match status" value="1"/>
</dbReference>
<sequence>MKKKHLIILGIFATIWLPALADIFYWNKLPEKLPTHFNAQMVPDSWSSKAVAVLALPVILTLVQGLILYSIDQHSKKYDVQNGIVYTVLTIMPILSIWLNFVMISTALNNNVNRSKQPMLSLLFGIILIILGVVLKYVKTNPIIGIRLPWTMLSTENWRLTNNFGSKVFIVGGIIEFIVALFSSLSLMIFILAIIIIIPVIYSYILYRKGI</sequence>
<dbReference type="InterPro" id="IPR012867">
    <property type="entry name" value="DUF1648"/>
</dbReference>
<dbReference type="InterPro" id="IPR026272">
    <property type="entry name" value="SdpI"/>
</dbReference>
<name>A0A0K2LE66_9LACO</name>
<protein>
    <recommendedName>
        <fullName evidence="2">DUF1648 domain-containing protein</fullName>
    </recommendedName>
</protein>
<evidence type="ECO:0000256" key="1">
    <source>
        <dbReference type="SAM" id="Phobius"/>
    </source>
</evidence>
<dbReference type="PIRSF" id="PIRSF038959">
    <property type="entry name" value="SdpI"/>
    <property type="match status" value="1"/>
</dbReference>
<evidence type="ECO:0000313" key="3">
    <source>
        <dbReference type="EMBL" id="ALB29594.1"/>
    </source>
</evidence>
<gene>
    <name evidence="3" type="ORF">JP39_09650</name>
</gene>
<keyword evidence="1" id="KW-0472">Membrane</keyword>
<organism evidence="3 4">
    <name type="scientific">Companilactobacillus heilongjiangensis</name>
    <dbReference type="NCBI Taxonomy" id="1074467"/>
    <lineage>
        <taxon>Bacteria</taxon>
        <taxon>Bacillati</taxon>
        <taxon>Bacillota</taxon>
        <taxon>Bacilli</taxon>
        <taxon>Lactobacillales</taxon>
        <taxon>Lactobacillaceae</taxon>
        <taxon>Companilactobacillus</taxon>
    </lineage>
</organism>
<accession>A0A0K2LE66</accession>
<dbReference type="Pfam" id="PF13630">
    <property type="entry name" value="SdpI"/>
    <property type="match status" value="1"/>
</dbReference>
<keyword evidence="1" id="KW-1133">Transmembrane helix</keyword>
<keyword evidence="4" id="KW-1185">Reference proteome</keyword>
<dbReference type="OrthoDB" id="9808690at2"/>
<feature type="transmembrane region" description="Helical" evidence="1">
    <location>
        <begin position="164"/>
        <end position="182"/>
    </location>
</feature>
<dbReference type="EMBL" id="CP012559">
    <property type="protein sequence ID" value="ALB29594.1"/>
    <property type="molecule type" value="Genomic_DNA"/>
</dbReference>
<dbReference type="GO" id="GO:0009636">
    <property type="term" value="P:response to toxic substance"/>
    <property type="evidence" value="ECO:0007669"/>
    <property type="project" value="TreeGrafter"/>
</dbReference>
<reference evidence="3 4" key="1">
    <citation type="submission" date="2015-08" db="EMBL/GenBank/DDBJ databases">
        <title>Genomic sequence of Lactobacillus heilongjiangensis DSM 28069, isolated from Chinese traditional pickle.</title>
        <authorList>
            <person name="Jiang X."/>
            <person name="Zheng B."/>
            <person name="Cheng H."/>
        </authorList>
    </citation>
    <scope>NUCLEOTIDE SEQUENCE [LARGE SCALE GENOMIC DNA]</scope>
    <source>
        <strain evidence="3 4">DSM 28069</strain>
    </source>
</reference>
<feature type="transmembrane region" description="Helical" evidence="1">
    <location>
        <begin position="83"/>
        <end position="108"/>
    </location>
</feature>
<dbReference type="KEGG" id="lhi:JP39_09650"/>
<dbReference type="InterPro" id="IPR025962">
    <property type="entry name" value="SdpI/YhfL"/>
</dbReference>
<dbReference type="PANTHER" id="PTHR37810:SF5">
    <property type="entry name" value="IMMUNITY PROTEIN SDPI"/>
    <property type="match status" value="1"/>
</dbReference>